<proteinExistence type="predicted"/>
<evidence type="ECO:0000313" key="6">
    <source>
        <dbReference type="EMBL" id="EWC58269.1"/>
    </source>
</evidence>
<keyword evidence="7" id="KW-1185">Reference proteome</keyword>
<dbReference type="PANTHER" id="PTHR30168:SF0">
    <property type="entry name" value="INNER MEMBRANE PROTEIN"/>
    <property type="match status" value="1"/>
</dbReference>
<accession>W7IW78</accession>
<evidence type="ECO:0000256" key="1">
    <source>
        <dbReference type="ARBA" id="ARBA00004167"/>
    </source>
</evidence>
<feature type="transmembrane region" description="Helical" evidence="5">
    <location>
        <begin position="12"/>
        <end position="33"/>
    </location>
</feature>
<name>W7IW78_9PSEU</name>
<reference evidence="6 7" key="1">
    <citation type="journal article" date="2014" name="Genome Announc.">
        <title>Draft Genome Sequence of the Antitrypanosomally Active Sponge-Associated Bacterium Actinokineospora sp. Strain EG49.</title>
        <authorList>
            <person name="Harjes J."/>
            <person name="Ryu T."/>
            <person name="Abdelmohsen U.R."/>
            <person name="Moitinho-Silva L."/>
            <person name="Horn H."/>
            <person name="Ravasi T."/>
            <person name="Hentschel U."/>
        </authorList>
    </citation>
    <scope>NUCLEOTIDE SEQUENCE [LARGE SCALE GENOMIC DNA]</scope>
    <source>
        <strain evidence="6 7">EG49</strain>
    </source>
</reference>
<keyword evidence="2 5" id="KW-0812">Transmembrane</keyword>
<comment type="subcellular location">
    <subcellularLocation>
        <location evidence="1">Membrane</location>
        <topology evidence="1">Single-pass membrane protein</topology>
    </subcellularLocation>
</comment>
<dbReference type="EMBL" id="AYXG01000244">
    <property type="protein sequence ID" value="EWC58269.1"/>
    <property type="molecule type" value="Genomic_DNA"/>
</dbReference>
<dbReference type="Pfam" id="PF04228">
    <property type="entry name" value="Zn_peptidase"/>
    <property type="match status" value="1"/>
</dbReference>
<keyword evidence="4 5" id="KW-0472">Membrane</keyword>
<dbReference type="AlphaFoldDB" id="W7IW78"/>
<organism evidence="6 7">
    <name type="scientific">Actinokineospora spheciospongiae</name>
    <dbReference type="NCBI Taxonomy" id="909613"/>
    <lineage>
        <taxon>Bacteria</taxon>
        <taxon>Bacillati</taxon>
        <taxon>Actinomycetota</taxon>
        <taxon>Actinomycetes</taxon>
        <taxon>Pseudonocardiales</taxon>
        <taxon>Pseudonocardiaceae</taxon>
        <taxon>Actinokineospora</taxon>
    </lineage>
</organism>
<dbReference type="PANTHER" id="PTHR30168">
    <property type="entry name" value="PUTATIVE MEMBRANE PROTEIN YPFJ"/>
    <property type="match status" value="1"/>
</dbReference>
<dbReference type="GO" id="GO:0016020">
    <property type="term" value="C:membrane"/>
    <property type="evidence" value="ECO:0007669"/>
    <property type="project" value="UniProtKB-SubCell"/>
</dbReference>
<dbReference type="Proteomes" id="UP000019277">
    <property type="component" value="Unassembled WGS sequence"/>
</dbReference>
<dbReference type="eggNOG" id="COG2321">
    <property type="taxonomic scope" value="Bacteria"/>
</dbReference>
<dbReference type="GO" id="GO:0006508">
    <property type="term" value="P:proteolysis"/>
    <property type="evidence" value="ECO:0007669"/>
    <property type="project" value="UniProtKB-KW"/>
</dbReference>
<comment type="caution">
    <text evidence="6">The sequence shown here is derived from an EMBL/GenBank/DDBJ whole genome shotgun (WGS) entry which is preliminary data.</text>
</comment>
<keyword evidence="3 5" id="KW-1133">Transmembrane helix</keyword>
<evidence type="ECO:0000256" key="5">
    <source>
        <dbReference type="SAM" id="Phobius"/>
    </source>
</evidence>
<sequence>MVMSSPPERRNSPVVLVAVLITLMVGVLLIAVVGRVVSRGLTTVVPGTALAVGEDGPGARHRSDAVSPADIADNPLLSPGATLPTVDCALPAFGTGPDQLRAYYLAGIRCLDEAWRPTLRATGLPFTAPYLDVGDRPSAKCGFAPAEDEATAFYCSRDTTIYMPRTRLLRDAGPEPAYHLAILAHEYGHHVQSLSGILDDSTRLESGVDEAGALRLSRRTELQANCFAGLFLAAATGRAAITTALGDEALRSFADTSGTDTHGAPDTQARWATRGFEGRNTNACDTWTAPNAEVN</sequence>
<dbReference type="GO" id="GO:0008237">
    <property type="term" value="F:metallopeptidase activity"/>
    <property type="evidence" value="ECO:0007669"/>
    <property type="project" value="UniProtKB-KW"/>
</dbReference>
<evidence type="ECO:0000256" key="4">
    <source>
        <dbReference type="ARBA" id="ARBA00023136"/>
    </source>
</evidence>
<keyword evidence="6" id="KW-0378">Hydrolase</keyword>
<dbReference type="InterPro" id="IPR007343">
    <property type="entry name" value="Uncharacterised_pept_Zn_put"/>
</dbReference>
<protein>
    <submittedName>
        <fullName evidence="6">YpfJ protein, zinc metalloprotease superfamily</fullName>
    </submittedName>
</protein>
<evidence type="ECO:0000256" key="2">
    <source>
        <dbReference type="ARBA" id="ARBA00022692"/>
    </source>
</evidence>
<keyword evidence="6" id="KW-0645">Protease</keyword>
<keyword evidence="6" id="KW-0482">Metalloprotease</keyword>
<evidence type="ECO:0000256" key="3">
    <source>
        <dbReference type="ARBA" id="ARBA00022989"/>
    </source>
</evidence>
<gene>
    <name evidence="6" type="ORF">UO65_6411</name>
</gene>
<dbReference type="STRING" id="909613.UO65_6411"/>
<evidence type="ECO:0000313" key="7">
    <source>
        <dbReference type="Proteomes" id="UP000019277"/>
    </source>
</evidence>